<evidence type="ECO:0000256" key="2">
    <source>
        <dbReference type="ARBA" id="ARBA00022723"/>
    </source>
</evidence>
<evidence type="ECO:0000256" key="5">
    <source>
        <dbReference type="ARBA" id="ARBA00023014"/>
    </source>
</evidence>
<keyword evidence="4 6" id="KW-0408">Iron</keyword>
<proteinExistence type="predicted"/>
<dbReference type="PANTHER" id="PTHR32479:SF20">
    <property type="entry name" value="GLYCOLATE OXIDASE IRON-SULFUR SUBUNIT"/>
    <property type="match status" value="1"/>
</dbReference>
<keyword evidence="6" id="KW-0813">Transport</keyword>
<dbReference type="Pfam" id="PF02754">
    <property type="entry name" value="CCG"/>
    <property type="match status" value="2"/>
</dbReference>
<reference evidence="8 9" key="1">
    <citation type="submission" date="2017-02" db="EMBL/GenBank/DDBJ databases">
        <authorList>
            <person name="Peterson S.W."/>
        </authorList>
    </citation>
    <scope>NUCLEOTIDE SEQUENCE [LARGE SCALE GENOMIC DNA]</scope>
    <source>
        <strain evidence="8 9">DSM 16080</strain>
    </source>
</reference>
<dbReference type="GO" id="GO:0019154">
    <property type="term" value="F:glycolate dehydrogenase activity"/>
    <property type="evidence" value="ECO:0007669"/>
    <property type="project" value="UniProtKB-EC"/>
</dbReference>
<dbReference type="PIRSF" id="PIRSF000139">
    <property type="entry name" value="Glc_ox_4Fe-4S"/>
    <property type="match status" value="1"/>
</dbReference>
<accession>A0A1T4Y0I6</accession>
<evidence type="ECO:0000256" key="4">
    <source>
        <dbReference type="ARBA" id="ARBA00023004"/>
    </source>
</evidence>
<keyword evidence="6" id="KW-0249">Electron transport</keyword>
<evidence type="ECO:0000259" key="7">
    <source>
        <dbReference type="PROSITE" id="PS51379"/>
    </source>
</evidence>
<dbReference type="Gene3D" id="1.10.1060.10">
    <property type="entry name" value="Alpha-helical ferredoxin"/>
    <property type="match status" value="1"/>
</dbReference>
<keyword evidence="9" id="KW-1185">Reference proteome</keyword>
<dbReference type="PROSITE" id="PS00198">
    <property type="entry name" value="4FE4S_FER_1"/>
    <property type="match status" value="1"/>
</dbReference>
<evidence type="ECO:0000256" key="3">
    <source>
        <dbReference type="ARBA" id="ARBA00022737"/>
    </source>
</evidence>
<evidence type="ECO:0000256" key="1">
    <source>
        <dbReference type="ARBA" id="ARBA00022485"/>
    </source>
</evidence>
<organism evidence="8 9">
    <name type="scientific">Paucidesulfovibrio gracilis DSM 16080</name>
    <dbReference type="NCBI Taxonomy" id="1121449"/>
    <lineage>
        <taxon>Bacteria</taxon>
        <taxon>Pseudomonadati</taxon>
        <taxon>Thermodesulfobacteriota</taxon>
        <taxon>Desulfovibrionia</taxon>
        <taxon>Desulfovibrionales</taxon>
        <taxon>Desulfovibrionaceae</taxon>
        <taxon>Paucidesulfovibrio</taxon>
    </lineage>
</organism>
<comment type="catalytic activity">
    <reaction evidence="6">
        <text>(R)-lactate + A = pyruvate + AH2</text>
        <dbReference type="Rhea" id="RHEA:15089"/>
        <dbReference type="ChEBI" id="CHEBI:13193"/>
        <dbReference type="ChEBI" id="CHEBI:15361"/>
        <dbReference type="ChEBI" id="CHEBI:16004"/>
        <dbReference type="ChEBI" id="CHEBI:17499"/>
    </reaction>
</comment>
<dbReference type="RefSeq" id="WP_078718166.1">
    <property type="nucleotide sequence ID" value="NZ_FUYC01000022.1"/>
</dbReference>
<name>A0A1T4Y0I6_9BACT</name>
<gene>
    <name evidence="8" type="ORF">SAMN02745704_02623</name>
</gene>
<dbReference type="GO" id="GO:0046872">
    <property type="term" value="F:metal ion binding"/>
    <property type="evidence" value="ECO:0007669"/>
    <property type="project" value="UniProtKB-UniRule"/>
</dbReference>
<dbReference type="STRING" id="1121449.SAMN02745704_02623"/>
<evidence type="ECO:0000313" key="9">
    <source>
        <dbReference type="Proteomes" id="UP000190027"/>
    </source>
</evidence>
<dbReference type="InterPro" id="IPR004017">
    <property type="entry name" value="Cys_rich_dom"/>
</dbReference>
<keyword evidence="3" id="KW-0677">Repeat</keyword>
<dbReference type="InterPro" id="IPR012257">
    <property type="entry name" value="Glc_ox_4Fe-4S"/>
</dbReference>
<keyword evidence="1 6" id="KW-0004">4Fe-4S</keyword>
<dbReference type="EMBL" id="FUYC01000022">
    <property type="protein sequence ID" value="SKA94988.1"/>
    <property type="molecule type" value="Genomic_DNA"/>
</dbReference>
<comment type="catalytic activity">
    <reaction evidence="6">
        <text>glycolate + A = glyoxylate + AH2</text>
        <dbReference type="Rhea" id="RHEA:21264"/>
        <dbReference type="ChEBI" id="CHEBI:13193"/>
        <dbReference type="ChEBI" id="CHEBI:17499"/>
        <dbReference type="ChEBI" id="CHEBI:29805"/>
        <dbReference type="ChEBI" id="CHEBI:36655"/>
        <dbReference type="EC" id="1.1.99.14"/>
    </reaction>
</comment>
<keyword evidence="5 6" id="KW-0411">Iron-sulfur</keyword>
<feature type="domain" description="4Fe-4S ferredoxin-type" evidence="7">
    <location>
        <begin position="10"/>
        <end position="41"/>
    </location>
</feature>
<dbReference type="Proteomes" id="UP000190027">
    <property type="component" value="Unassembled WGS sequence"/>
</dbReference>
<dbReference type="SUPFAM" id="SSF46548">
    <property type="entry name" value="alpha-helical ferredoxin"/>
    <property type="match status" value="1"/>
</dbReference>
<dbReference type="InterPro" id="IPR009051">
    <property type="entry name" value="Helical_ferredxn"/>
</dbReference>
<feature type="domain" description="4Fe-4S ferredoxin-type" evidence="7">
    <location>
        <begin position="61"/>
        <end position="92"/>
    </location>
</feature>
<comment type="cofactor">
    <cofactor evidence="6">
        <name>[4Fe-4S] cluster</name>
        <dbReference type="ChEBI" id="CHEBI:49883"/>
    </cofactor>
    <text evidence="6">Binds 2 [4Fe-4S] clusters.</text>
</comment>
<dbReference type="OrthoDB" id="9770306at2"/>
<dbReference type="AlphaFoldDB" id="A0A1T4Y0I6"/>
<dbReference type="GO" id="GO:0051539">
    <property type="term" value="F:4 iron, 4 sulfur cluster binding"/>
    <property type="evidence" value="ECO:0007669"/>
    <property type="project" value="UniProtKB-UniRule"/>
</dbReference>
<dbReference type="Pfam" id="PF13183">
    <property type="entry name" value="Fer4_8"/>
    <property type="match status" value="1"/>
</dbReference>
<dbReference type="EC" id="1.1.99.14" evidence="6"/>
<sequence>MADINELVTMLKELDDQLANCMKCGMCQAVCPIFKRTGKEADVTRGKLALLEGLAGEILKDANGVNEQLNRCLLCGTCQANCPSGVKIVDIFLKARTIMTGYFGLSPAKKVIFRRLLAHPGLFNLLTGMAGKFQGMFIKPADQIIGSSCARFNAPVVGDRHFKALAEKPFRKQVPSLDEPAGKSGIRVAFYPGCVVDKMYPEVGKASLKALHHHGVGVYMPAGQSCCGIPALSSGDEKSFKQMVRHNLAKFRNAEFDYLITPCATCTSTIKELWPTMYKGSDADVKTLQEMADKTMDISQFLVDVIGVKMQNGSDKAPKVTYHDPCHLKNSLGVTAQPRTLLKANPGYQFKEMNEAGVCCGCGGSFTVYHHDLSKDIGNRKADNVIASGADVAATSCPACMIQLTDMLSHRNKGVRVKHVIECYAEMISSAE</sequence>
<dbReference type="InterPro" id="IPR017896">
    <property type="entry name" value="4Fe4S_Fe-S-bd"/>
</dbReference>
<comment type="function">
    <text evidence="6">Component of a complex that catalyzes the oxidation of glycolate to glyoxylate.</text>
</comment>
<evidence type="ECO:0000313" key="8">
    <source>
        <dbReference type="EMBL" id="SKA94988.1"/>
    </source>
</evidence>
<evidence type="ECO:0000256" key="6">
    <source>
        <dbReference type="PIRNR" id="PIRNR000139"/>
    </source>
</evidence>
<dbReference type="PANTHER" id="PTHR32479">
    <property type="entry name" value="GLYCOLATE OXIDASE IRON-SULFUR SUBUNIT"/>
    <property type="match status" value="1"/>
</dbReference>
<dbReference type="PROSITE" id="PS51379">
    <property type="entry name" value="4FE4S_FER_2"/>
    <property type="match status" value="2"/>
</dbReference>
<keyword evidence="2 6" id="KW-0479">Metal-binding</keyword>
<protein>
    <recommendedName>
        <fullName evidence="6">Glycolate oxidase iron-sulfur subunit</fullName>
        <ecNumber evidence="6">1.1.99.14</ecNumber>
    </recommendedName>
</protein>
<dbReference type="InterPro" id="IPR017900">
    <property type="entry name" value="4Fe4S_Fe_S_CS"/>
</dbReference>